<feature type="domain" description="DUF1232" evidence="6">
    <location>
        <begin position="45"/>
        <end position="81"/>
    </location>
</feature>
<evidence type="ECO:0000259" key="6">
    <source>
        <dbReference type="Pfam" id="PF06803"/>
    </source>
</evidence>
<dbReference type="Proteomes" id="UP000646308">
    <property type="component" value="Unassembled WGS sequence"/>
</dbReference>
<comment type="subcellular location">
    <subcellularLocation>
        <location evidence="1">Endomembrane system</location>
        <topology evidence="1">Multi-pass membrane protein</topology>
    </subcellularLocation>
</comment>
<dbReference type="EMBL" id="WMFL01000015">
    <property type="protein sequence ID" value="NJI01514.1"/>
    <property type="molecule type" value="Genomic_DNA"/>
</dbReference>
<feature type="transmembrane region" description="Helical" evidence="5">
    <location>
        <begin position="43"/>
        <end position="63"/>
    </location>
</feature>
<protein>
    <submittedName>
        <fullName evidence="7">DUF1232 domain-containing protein</fullName>
    </submittedName>
</protein>
<evidence type="ECO:0000256" key="3">
    <source>
        <dbReference type="ARBA" id="ARBA00022989"/>
    </source>
</evidence>
<sequence>MHVNYFIIHERGDGLIQLKTFIKTLKRQLTVVYLCYKDEETPLLAKMIALLTIAYALSPIYLIPDFIPILGYLDDVLIVPFGIWLSLMFIPNDIIKRHQVEATYLTQQQLRKNWLMGIIIICLWSIIVITIVHWYLHL</sequence>
<feature type="transmembrane region" description="Helical" evidence="5">
    <location>
        <begin position="114"/>
        <end position="136"/>
    </location>
</feature>
<keyword evidence="3 5" id="KW-1133">Transmembrane helix</keyword>
<reference evidence="7" key="1">
    <citation type="submission" date="2019-11" db="EMBL/GenBank/DDBJ databases">
        <title>Whole genome comparisons of Staphylococcus agnetis isolates from cattle and chickens.</title>
        <authorList>
            <person name="Rhoads D."/>
            <person name="Shwani A."/>
            <person name="Adkins P."/>
            <person name="Calcutt M."/>
            <person name="Middleton J."/>
        </authorList>
    </citation>
    <scope>NUCLEOTIDE SEQUENCE</scope>
    <source>
        <strain evidence="7">1387</strain>
    </source>
</reference>
<evidence type="ECO:0000313" key="7">
    <source>
        <dbReference type="EMBL" id="NJI01514.1"/>
    </source>
</evidence>
<evidence type="ECO:0000256" key="5">
    <source>
        <dbReference type="SAM" id="Phobius"/>
    </source>
</evidence>
<keyword evidence="4 5" id="KW-0472">Membrane</keyword>
<evidence type="ECO:0000256" key="4">
    <source>
        <dbReference type="ARBA" id="ARBA00023136"/>
    </source>
</evidence>
<dbReference type="AlphaFoldDB" id="A0A2T4MGM4"/>
<feature type="transmembrane region" description="Helical" evidence="5">
    <location>
        <begin position="69"/>
        <end position="90"/>
    </location>
</feature>
<comment type="caution">
    <text evidence="7">The sequence shown here is derived from an EMBL/GenBank/DDBJ whole genome shotgun (WGS) entry which is preliminary data.</text>
</comment>
<evidence type="ECO:0000256" key="1">
    <source>
        <dbReference type="ARBA" id="ARBA00004127"/>
    </source>
</evidence>
<gene>
    <name evidence="7" type="ORF">GLV84_01255</name>
</gene>
<evidence type="ECO:0000256" key="2">
    <source>
        <dbReference type="ARBA" id="ARBA00022692"/>
    </source>
</evidence>
<dbReference type="GO" id="GO:0012505">
    <property type="term" value="C:endomembrane system"/>
    <property type="evidence" value="ECO:0007669"/>
    <property type="project" value="UniProtKB-SubCell"/>
</dbReference>
<organism evidence="7 8">
    <name type="scientific">Staphylococcus agnetis</name>
    <dbReference type="NCBI Taxonomy" id="985762"/>
    <lineage>
        <taxon>Bacteria</taxon>
        <taxon>Bacillati</taxon>
        <taxon>Bacillota</taxon>
        <taxon>Bacilli</taxon>
        <taxon>Bacillales</taxon>
        <taxon>Staphylococcaceae</taxon>
        <taxon>Staphylococcus</taxon>
    </lineage>
</organism>
<evidence type="ECO:0000313" key="8">
    <source>
        <dbReference type="Proteomes" id="UP000646308"/>
    </source>
</evidence>
<proteinExistence type="predicted"/>
<dbReference type="InterPro" id="IPR010652">
    <property type="entry name" value="DUF1232"/>
</dbReference>
<name>A0A2T4MGM4_9STAP</name>
<dbReference type="Pfam" id="PF06803">
    <property type="entry name" value="DUF1232"/>
    <property type="match status" value="1"/>
</dbReference>
<keyword evidence="2 5" id="KW-0812">Transmembrane</keyword>
<accession>A0A2T4MGM4</accession>